<dbReference type="EMBL" id="MU003715">
    <property type="protein sequence ID" value="KAF2803928.1"/>
    <property type="molecule type" value="Genomic_DNA"/>
</dbReference>
<evidence type="ECO:0000313" key="2">
    <source>
        <dbReference type="Proteomes" id="UP000504636"/>
    </source>
</evidence>
<keyword evidence="2" id="KW-1185">Reference proteome</keyword>
<dbReference type="Proteomes" id="UP000504636">
    <property type="component" value="Unplaced"/>
</dbReference>
<accession>A0A6A6Y5X7</accession>
<reference evidence="3" key="2">
    <citation type="submission" date="2020-04" db="EMBL/GenBank/DDBJ databases">
        <authorList>
            <consortium name="NCBI Genome Project"/>
        </authorList>
    </citation>
    <scope>NUCLEOTIDE SEQUENCE</scope>
    <source>
        <strain evidence="3">CBS 304.34</strain>
    </source>
</reference>
<dbReference type="RefSeq" id="XP_033570892.1">
    <property type="nucleotide sequence ID" value="XM_033721069.1"/>
</dbReference>
<reference evidence="3" key="3">
    <citation type="submission" date="2025-04" db="UniProtKB">
        <authorList>
            <consortium name="RefSeq"/>
        </authorList>
    </citation>
    <scope>IDENTIFICATION</scope>
    <source>
        <strain evidence="3">CBS 304.34</strain>
    </source>
</reference>
<dbReference type="AlphaFoldDB" id="A0A6A6Y5X7"/>
<reference evidence="1 3" key="1">
    <citation type="journal article" date="2020" name="Stud. Mycol.">
        <title>101 Dothideomycetes genomes: a test case for predicting lifestyles and emergence of pathogens.</title>
        <authorList>
            <person name="Haridas S."/>
            <person name="Albert R."/>
            <person name="Binder M."/>
            <person name="Bloem J."/>
            <person name="Labutti K."/>
            <person name="Salamov A."/>
            <person name="Andreopoulos B."/>
            <person name="Baker S."/>
            <person name="Barry K."/>
            <person name="Bills G."/>
            <person name="Bluhm B."/>
            <person name="Cannon C."/>
            <person name="Castanera R."/>
            <person name="Culley D."/>
            <person name="Daum C."/>
            <person name="Ezra D."/>
            <person name="Gonzalez J."/>
            <person name="Henrissat B."/>
            <person name="Kuo A."/>
            <person name="Liang C."/>
            <person name="Lipzen A."/>
            <person name="Lutzoni F."/>
            <person name="Magnuson J."/>
            <person name="Mondo S."/>
            <person name="Nolan M."/>
            <person name="Ohm R."/>
            <person name="Pangilinan J."/>
            <person name="Park H.-J."/>
            <person name="Ramirez L."/>
            <person name="Alfaro M."/>
            <person name="Sun H."/>
            <person name="Tritt A."/>
            <person name="Yoshinaga Y."/>
            <person name="Zwiers L.-H."/>
            <person name="Turgeon B."/>
            <person name="Goodwin S."/>
            <person name="Spatafora J."/>
            <person name="Crous P."/>
            <person name="Grigoriev I."/>
        </authorList>
    </citation>
    <scope>NUCLEOTIDE SEQUENCE</scope>
    <source>
        <strain evidence="1 3">CBS 304.34</strain>
    </source>
</reference>
<protein>
    <submittedName>
        <fullName evidence="1 3">Uncharacterized protein</fullName>
    </submittedName>
</protein>
<sequence length="53" mass="6070">MDFLPLMKFFLSLGHLRLPLAKGLPSFPQVLFLLPEIRLPCFVLRLELCDLAS</sequence>
<organism evidence="1">
    <name type="scientific">Mytilinidion resinicola</name>
    <dbReference type="NCBI Taxonomy" id="574789"/>
    <lineage>
        <taxon>Eukaryota</taxon>
        <taxon>Fungi</taxon>
        <taxon>Dikarya</taxon>
        <taxon>Ascomycota</taxon>
        <taxon>Pezizomycotina</taxon>
        <taxon>Dothideomycetes</taxon>
        <taxon>Pleosporomycetidae</taxon>
        <taxon>Mytilinidiales</taxon>
        <taxon>Mytilinidiaceae</taxon>
        <taxon>Mytilinidion</taxon>
    </lineage>
</organism>
<name>A0A6A6Y5X7_9PEZI</name>
<evidence type="ECO:0000313" key="3">
    <source>
        <dbReference type="RefSeq" id="XP_033570892.1"/>
    </source>
</evidence>
<dbReference type="GeneID" id="54461962"/>
<proteinExistence type="predicted"/>
<gene>
    <name evidence="1 3" type="ORF">BDZ99DRAFT_467662</name>
</gene>
<evidence type="ECO:0000313" key="1">
    <source>
        <dbReference type="EMBL" id="KAF2803928.1"/>
    </source>
</evidence>